<proteinExistence type="predicted"/>
<dbReference type="EMBL" id="KB445555">
    <property type="protein sequence ID" value="EMC96729.1"/>
    <property type="molecule type" value="Genomic_DNA"/>
</dbReference>
<gene>
    <name evidence="1" type="ORF">BAUCODRAFT_24441</name>
</gene>
<dbReference type="RefSeq" id="XP_007676007.1">
    <property type="nucleotide sequence ID" value="XM_007677817.1"/>
</dbReference>
<dbReference type="STRING" id="717646.M2NC32"/>
<dbReference type="KEGG" id="bcom:BAUCODRAFT_24441"/>
<evidence type="ECO:0000313" key="1">
    <source>
        <dbReference type="EMBL" id="EMC96729.1"/>
    </source>
</evidence>
<name>M2NC32_BAUPA</name>
<evidence type="ECO:0000313" key="2">
    <source>
        <dbReference type="Proteomes" id="UP000011761"/>
    </source>
</evidence>
<dbReference type="OMA" id="EWFRHLP"/>
<dbReference type="HOGENOM" id="CLU_028695_0_0_1"/>
<accession>M2NC32</accession>
<dbReference type="OrthoDB" id="3627830at2759"/>
<dbReference type="GeneID" id="19110176"/>
<dbReference type="eggNOG" id="ENOG502SVYU">
    <property type="taxonomic scope" value="Eukaryota"/>
</dbReference>
<dbReference type="AlphaFoldDB" id="M2NC32"/>
<dbReference type="Proteomes" id="UP000011761">
    <property type="component" value="Unassembled WGS sequence"/>
</dbReference>
<sequence>MDWRDERIKQLEAEVVRLKCFRIDSDSPAACFATNADSVKVATVKGEMTLGKRRRYPSKAQIVRYRRSLSTPDTLTALKPSESEILGRAVEALQWKDAECRDTWFGSLLPRLGHNRALDLAANALTTVTRLRYGAPGITRQACYETVARALPALRDSINCGKGKHVDEVMAAIALLASFEALATEQTVPSSTHMDAMVMVCVRRKPSHGLSDLAKGLLDYFYCDMSIRACVRGTVSSLEQVVHEHYRSRTSAPLHGAAALKAVANELAIRLPRLIAMVRDGCGHSPAVADTSETALLANELLELEAKAAENDLLHHVGLVPTFDPGDAEVIDYSFDFNCIGDFEAAITYWQYRLTLLRLCIRQNLLNQTATPSTTTTSDSSTTDVAPEARRLAANLFMSIPHARTLTLPKRKRLLAHSIVVLWGAIEDIPGARPTDCESAVVKGWLLWHVNDALFAKHNPTSDLDMDRAAELFMGGPLVGRYADLFRQPG</sequence>
<protein>
    <submittedName>
        <fullName evidence="1">Uncharacterized protein</fullName>
    </submittedName>
</protein>
<reference evidence="1 2" key="1">
    <citation type="journal article" date="2012" name="PLoS Pathog.">
        <title>Diverse lifestyles and strategies of plant pathogenesis encoded in the genomes of eighteen Dothideomycetes fungi.</title>
        <authorList>
            <person name="Ohm R.A."/>
            <person name="Feau N."/>
            <person name="Henrissat B."/>
            <person name="Schoch C.L."/>
            <person name="Horwitz B.A."/>
            <person name="Barry K.W."/>
            <person name="Condon B.J."/>
            <person name="Copeland A.C."/>
            <person name="Dhillon B."/>
            <person name="Glaser F."/>
            <person name="Hesse C.N."/>
            <person name="Kosti I."/>
            <person name="LaButti K."/>
            <person name="Lindquist E.A."/>
            <person name="Lucas S."/>
            <person name="Salamov A.A."/>
            <person name="Bradshaw R.E."/>
            <person name="Ciuffetti L."/>
            <person name="Hamelin R.C."/>
            <person name="Kema G.H.J."/>
            <person name="Lawrence C."/>
            <person name="Scott J.A."/>
            <person name="Spatafora J.W."/>
            <person name="Turgeon B.G."/>
            <person name="de Wit P.J.G.M."/>
            <person name="Zhong S."/>
            <person name="Goodwin S.B."/>
            <person name="Grigoriev I.V."/>
        </authorList>
    </citation>
    <scope>NUCLEOTIDE SEQUENCE [LARGE SCALE GENOMIC DNA]</scope>
    <source>
        <strain evidence="1 2">UAMH 10762</strain>
    </source>
</reference>
<organism evidence="1 2">
    <name type="scientific">Baudoinia panamericana (strain UAMH 10762)</name>
    <name type="common">Angels' share fungus</name>
    <name type="synonym">Baudoinia compniacensis (strain UAMH 10762)</name>
    <dbReference type="NCBI Taxonomy" id="717646"/>
    <lineage>
        <taxon>Eukaryota</taxon>
        <taxon>Fungi</taxon>
        <taxon>Dikarya</taxon>
        <taxon>Ascomycota</taxon>
        <taxon>Pezizomycotina</taxon>
        <taxon>Dothideomycetes</taxon>
        <taxon>Dothideomycetidae</taxon>
        <taxon>Mycosphaerellales</taxon>
        <taxon>Teratosphaeriaceae</taxon>
        <taxon>Baudoinia</taxon>
    </lineage>
</organism>
<keyword evidence="2" id="KW-1185">Reference proteome</keyword>